<dbReference type="Gene3D" id="3.30.70.270">
    <property type="match status" value="1"/>
</dbReference>
<dbReference type="SMART" id="SM00267">
    <property type="entry name" value="GGDEF"/>
    <property type="match status" value="1"/>
</dbReference>
<dbReference type="InterPro" id="IPR043128">
    <property type="entry name" value="Rev_trsase/Diguanyl_cyclase"/>
</dbReference>
<proteinExistence type="predicted"/>
<protein>
    <recommendedName>
        <fullName evidence="1">diguanylate cyclase</fullName>
        <ecNumber evidence="1">2.7.7.65</ecNumber>
    </recommendedName>
</protein>
<sequence length="319" mass="34897">MKVLVVEDTRTARVVVCSQLERMGMQPLPAGDGLEAVALFQQERPDLVLLDLILPGIDGFEVARRLRQLEGQGEWTPIIFLTASYTDDHLEKGIAAGGDDFLGKPVSEVVLRAKLRAMQRIVQMRRSLVVLTRKLDAANQELERLSSIDGLTGVANRRRFDTALEAEWRRAQRHHRVLALVICDVDFFKKFNDALGHQAGDDCLQQVAATMSRAMERAGDLLARYGGEEFAMILPETTLGGAAFVAERMRHSVEQLKLVHPDSPLGHVTLSCGVAACVPGAEATPADLIAAADRALYNAKGSGRNRVARIEGLLLEPAC</sequence>
<dbReference type="RefSeq" id="WP_054622514.1">
    <property type="nucleotide sequence ID" value="NZ_CP022579.1"/>
</dbReference>
<keyword evidence="3" id="KW-0597">Phosphoprotein</keyword>
<reference evidence="7 8" key="1">
    <citation type="submission" date="2017-07" db="EMBL/GenBank/DDBJ databases">
        <title>Complete genome sequence of Oryzomicrobium terrae TPP412.</title>
        <authorList>
            <person name="Chiu L.-W."/>
            <person name="Lo K.-J."/>
            <person name="Tsai Y.-M."/>
            <person name="Lin S.-S."/>
            <person name="Kuo C.-H."/>
            <person name="Liu C.-T."/>
        </authorList>
    </citation>
    <scope>NUCLEOTIDE SEQUENCE [LARGE SCALE GENOMIC DNA]</scope>
    <source>
        <strain evidence="7 8">TPP412</strain>
    </source>
</reference>
<evidence type="ECO:0000256" key="1">
    <source>
        <dbReference type="ARBA" id="ARBA00012528"/>
    </source>
</evidence>
<evidence type="ECO:0000259" key="5">
    <source>
        <dbReference type="PROSITE" id="PS50110"/>
    </source>
</evidence>
<feature type="coiled-coil region" evidence="4">
    <location>
        <begin position="121"/>
        <end position="148"/>
    </location>
</feature>
<accession>A0A5C1E7U2</accession>
<dbReference type="KEGG" id="otr:OTERR_12080"/>
<dbReference type="AlphaFoldDB" id="A0A5C1E7U2"/>
<dbReference type="Pfam" id="PF00072">
    <property type="entry name" value="Response_reg"/>
    <property type="match status" value="1"/>
</dbReference>
<dbReference type="InterPro" id="IPR029787">
    <property type="entry name" value="Nucleotide_cyclase"/>
</dbReference>
<comment type="catalytic activity">
    <reaction evidence="2">
        <text>2 GTP = 3',3'-c-di-GMP + 2 diphosphate</text>
        <dbReference type="Rhea" id="RHEA:24898"/>
        <dbReference type="ChEBI" id="CHEBI:33019"/>
        <dbReference type="ChEBI" id="CHEBI:37565"/>
        <dbReference type="ChEBI" id="CHEBI:58805"/>
        <dbReference type="EC" id="2.7.7.65"/>
    </reaction>
</comment>
<evidence type="ECO:0000313" key="7">
    <source>
        <dbReference type="EMBL" id="QEL64684.1"/>
    </source>
</evidence>
<dbReference type="SUPFAM" id="SSF52172">
    <property type="entry name" value="CheY-like"/>
    <property type="match status" value="1"/>
</dbReference>
<evidence type="ECO:0000256" key="4">
    <source>
        <dbReference type="SAM" id="Coils"/>
    </source>
</evidence>
<feature type="domain" description="Response regulatory" evidence="5">
    <location>
        <begin position="2"/>
        <end position="119"/>
    </location>
</feature>
<dbReference type="Proteomes" id="UP000323671">
    <property type="component" value="Chromosome"/>
</dbReference>
<keyword evidence="8" id="KW-1185">Reference proteome</keyword>
<dbReference type="InterPro" id="IPR001789">
    <property type="entry name" value="Sig_transdc_resp-reg_receiver"/>
</dbReference>
<dbReference type="PROSITE" id="PS50110">
    <property type="entry name" value="RESPONSE_REGULATORY"/>
    <property type="match status" value="1"/>
</dbReference>
<dbReference type="GO" id="GO:0043709">
    <property type="term" value="P:cell adhesion involved in single-species biofilm formation"/>
    <property type="evidence" value="ECO:0007669"/>
    <property type="project" value="TreeGrafter"/>
</dbReference>
<dbReference type="EC" id="2.7.7.65" evidence="1"/>
<dbReference type="GO" id="GO:0000160">
    <property type="term" value="P:phosphorelay signal transduction system"/>
    <property type="evidence" value="ECO:0007669"/>
    <property type="project" value="InterPro"/>
</dbReference>
<dbReference type="InterPro" id="IPR050469">
    <property type="entry name" value="Diguanylate_Cyclase"/>
</dbReference>
<keyword evidence="4" id="KW-0175">Coiled coil</keyword>
<dbReference type="CDD" id="cd01949">
    <property type="entry name" value="GGDEF"/>
    <property type="match status" value="1"/>
</dbReference>
<feature type="modified residue" description="4-aspartylphosphate" evidence="3">
    <location>
        <position position="51"/>
    </location>
</feature>
<feature type="domain" description="GGDEF" evidence="6">
    <location>
        <begin position="176"/>
        <end position="312"/>
    </location>
</feature>
<dbReference type="InterPro" id="IPR011006">
    <property type="entry name" value="CheY-like_superfamily"/>
</dbReference>
<dbReference type="SUPFAM" id="SSF55073">
    <property type="entry name" value="Nucleotide cyclase"/>
    <property type="match status" value="1"/>
</dbReference>
<dbReference type="InterPro" id="IPR000160">
    <property type="entry name" value="GGDEF_dom"/>
</dbReference>
<evidence type="ECO:0000259" key="6">
    <source>
        <dbReference type="PROSITE" id="PS50887"/>
    </source>
</evidence>
<name>A0A5C1E7U2_9RHOO</name>
<dbReference type="NCBIfam" id="TIGR00254">
    <property type="entry name" value="GGDEF"/>
    <property type="match status" value="1"/>
</dbReference>
<dbReference type="GO" id="GO:0005886">
    <property type="term" value="C:plasma membrane"/>
    <property type="evidence" value="ECO:0007669"/>
    <property type="project" value="TreeGrafter"/>
</dbReference>
<evidence type="ECO:0000313" key="8">
    <source>
        <dbReference type="Proteomes" id="UP000323671"/>
    </source>
</evidence>
<organism evidence="7 8">
    <name type="scientific">Oryzomicrobium terrae</name>
    <dbReference type="NCBI Taxonomy" id="1735038"/>
    <lineage>
        <taxon>Bacteria</taxon>
        <taxon>Pseudomonadati</taxon>
        <taxon>Pseudomonadota</taxon>
        <taxon>Betaproteobacteria</taxon>
        <taxon>Rhodocyclales</taxon>
        <taxon>Rhodocyclaceae</taxon>
        <taxon>Oryzomicrobium</taxon>
    </lineage>
</organism>
<gene>
    <name evidence="7" type="ORF">OTERR_12080</name>
</gene>
<evidence type="ECO:0000256" key="3">
    <source>
        <dbReference type="PROSITE-ProRule" id="PRU00169"/>
    </source>
</evidence>
<evidence type="ECO:0000256" key="2">
    <source>
        <dbReference type="ARBA" id="ARBA00034247"/>
    </source>
</evidence>
<dbReference type="SMART" id="SM00448">
    <property type="entry name" value="REC"/>
    <property type="match status" value="1"/>
</dbReference>
<dbReference type="PROSITE" id="PS50887">
    <property type="entry name" value="GGDEF"/>
    <property type="match status" value="1"/>
</dbReference>
<dbReference type="PANTHER" id="PTHR45138">
    <property type="entry name" value="REGULATORY COMPONENTS OF SENSORY TRANSDUCTION SYSTEM"/>
    <property type="match status" value="1"/>
</dbReference>
<dbReference type="GO" id="GO:0052621">
    <property type="term" value="F:diguanylate cyclase activity"/>
    <property type="evidence" value="ECO:0007669"/>
    <property type="project" value="UniProtKB-EC"/>
</dbReference>
<dbReference type="GO" id="GO:1902201">
    <property type="term" value="P:negative regulation of bacterial-type flagellum-dependent cell motility"/>
    <property type="evidence" value="ECO:0007669"/>
    <property type="project" value="TreeGrafter"/>
</dbReference>
<dbReference type="CDD" id="cd17546">
    <property type="entry name" value="REC_hyHK_CKI1_RcsC-like"/>
    <property type="match status" value="1"/>
</dbReference>
<dbReference type="PANTHER" id="PTHR45138:SF9">
    <property type="entry name" value="DIGUANYLATE CYCLASE DGCM-RELATED"/>
    <property type="match status" value="1"/>
</dbReference>
<dbReference type="Gene3D" id="3.40.50.2300">
    <property type="match status" value="1"/>
</dbReference>
<dbReference type="EMBL" id="CP022579">
    <property type="protein sequence ID" value="QEL64684.1"/>
    <property type="molecule type" value="Genomic_DNA"/>
</dbReference>
<dbReference type="Pfam" id="PF00990">
    <property type="entry name" value="GGDEF"/>
    <property type="match status" value="1"/>
</dbReference>
<dbReference type="FunFam" id="3.30.70.270:FF:000001">
    <property type="entry name" value="Diguanylate cyclase domain protein"/>
    <property type="match status" value="1"/>
</dbReference>